<dbReference type="InterPro" id="IPR051081">
    <property type="entry name" value="HTH_MetalResp_TranReg"/>
</dbReference>
<dbReference type="PROSITE" id="PS50987">
    <property type="entry name" value="HTH_ARSR_2"/>
    <property type="match status" value="1"/>
</dbReference>
<dbReference type="KEGG" id="ttr:Tter_2855"/>
<dbReference type="HOGENOM" id="CLU_097806_3_4_0"/>
<feature type="domain" description="HTH arsR-type" evidence="4">
    <location>
        <begin position="1"/>
        <end position="89"/>
    </location>
</feature>
<evidence type="ECO:0000256" key="2">
    <source>
        <dbReference type="ARBA" id="ARBA00023125"/>
    </source>
</evidence>
<dbReference type="InterPro" id="IPR001845">
    <property type="entry name" value="HTH_ArsR_DNA-bd_dom"/>
</dbReference>
<protein>
    <submittedName>
        <fullName evidence="5">Transcriptional regulator, ArsR family</fullName>
    </submittedName>
</protein>
<dbReference type="STRING" id="525904.Tter_2855"/>
<keyword evidence="2" id="KW-0238">DNA-binding</keyword>
<dbReference type="PRINTS" id="PR00778">
    <property type="entry name" value="HTHARSR"/>
</dbReference>
<evidence type="ECO:0000256" key="1">
    <source>
        <dbReference type="ARBA" id="ARBA00023015"/>
    </source>
</evidence>
<organism evidence="5 6">
    <name type="scientific">Thermobaculum terrenum (strain ATCC BAA-798 / CCMEE 7001 / YNP1)</name>
    <dbReference type="NCBI Taxonomy" id="525904"/>
    <lineage>
        <taxon>Bacteria</taxon>
        <taxon>Bacillati</taxon>
        <taxon>Chloroflexota</taxon>
        <taxon>Chloroflexia</taxon>
        <taxon>Candidatus Thermobaculales</taxon>
        <taxon>Candidatus Thermobaculaceae</taxon>
        <taxon>Thermobaculum</taxon>
    </lineage>
</organism>
<reference evidence="6" key="1">
    <citation type="journal article" date="2010" name="Stand. Genomic Sci.">
        <title>Complete genome sequence of 'Thermobaculum terrenum' type strain (YNP1).</title>
        <authorList>
            <person name="Kiss H."/>
            <person name="Cleland D."/>
            <person name="Lapidus A."/>
            <person name="Lucas S."/>
            <person name="Glavina Del Rio T."/>
            <person name="Nolan M."/>
            <person name="Tice H."/>
            <person name="Han C."/>
            <person name="Goodwin L."/>
            <person name="Pitluck S."/>
            <person name="Liolios K."/>
            <person name="Ivanova N."/>
            <person name="Mavromatis K."/>
            <person name="Ovchinnikova G."/>
            <person name="Pati A."/>
            <person name="Chen A."/>
            <person name="Palaniappan K."/>
            <person name="Land M."/>
            <person name="Hauser L."/>
            <person name="Chang Y."/>
            <person name="Jeffries C."/>
            <person name="Lu M."/>
            <person name="Brettin T."/>
            <person name="Detter J."/>
            <person name="Goker M."/>
            <person name="Tindall B."/>
            <person name="Beck B."/>
            <person name="McDermott T."/>
            <person name="Woyke T."/>
            <person name="Bristow J."/>
            <person name="Eisen J."/>
            <person name="Markowitz V."/>
            <person name="Hugenholtz P."/>
            <person name="Kyrpides N."/>
            <person name="Klenk H."/>
            <person name="Cheng J."/>
        </authorList>
    </citation>
    <scope>NUCLEOTIDE SEQUENCE [LARGE SCALE GENOMIC DNA]</scope>
    <source>
        <strain evidence="6">ATCC BAA-798 / YNP1</strain>
    </source>
</reference>
<evidence type="ECO:0000256" key="3">
    <source>
        <dbReference type="ARBA" id="ARBA00023163"/>
    </source>
</evidence>
<dbReference type="InterPro" id="IPR036390">
    <property type="entry name" value="WH_DNA-bd_sf"/>
</dbReference>
<dbReference type="SMART" id="SM00418">
    <property type="entry name" value="HTH_ARSR"/>
    <property type="match status" value="1"/>
</dbReference>
<dbReference type="Gene3D" id="1.10.10.10">
    <property type="entry name" value="Winged helix-like DNA-binding domain superfamily/Winged helix DNA-binding domain"/>
    <property type="match status" value="1"/>
</dbReference>
<dbReference type="GO" id="GO:0003677">
    <property type="term" value="F:DNA binding"/>
    <property type="evidence" value="ECO:0007669"/>
    <property type="project" value="UniProtKB-KW"/>
</dbReference>
<evidence type="ECO:0000313" key="6">
    <source>
        <dbReference type="Proteomes" id="UP000000323"/>
    </source>
</evidence>
<dbReference type="PANTHER" id="PTHR33154">
    <property type="entry name" value="TRANSCRIPTIONAL REGULATOR, ARSR FAMILY"/>
    <property type="match status" value="1"/>
</dbReference>
<name>D1CJ17_THET1</name>
<keyword evidence="3" id="KW-0804">Transcription</keyword>
<keyword evidence="1" id="KW-0805">Transcription regulation</keyword>
<dbReference type="NCBIfam" id="NF033789">
    <property type="entry name" value="repress_SdpR"/>
    <property type="match status" value="1"/>
</dbReference>
<dbReference type="SUPFAM" id="SSF46785">
    <property type="entry name" value="Winged helix' DNA-binding domain"/>
    <property type="match status" value="1"/>
</dbReference>
<dbReference type="InterPro" id="IPR011991">
    <property type="entry name" value="ArsR-like_HTH"/>
</dbReference>
<dbReference type="RefSeq" id="WP_012876767.1">
    <property type="nucleotide sequence ID" value="NC_013526.1"/>
</dbReference>
<gene>
    <name evidence="5" type="ordered locus">Tter_2855</name>
</gene>
<dbReference type="eggNOG" id="COG0640">
    <property type="taxonomic scope" value="Bacteria"/>
</dbReference>
<keyword evidence="6" id="KW-1185">Reference proteome</keyword>
<evidence type="ECO:0000259" key="4">
    <source>
        <dbReference type="PROSITE" id="PS50987"/>
    </source>
</evidence>
<dbReference type="GO" id="GO:0003700">
    <property type="term" value="F:DNA-binding transcription factor activity"/>
    <property type="evidence" value="ECO:0007669"/>
    <property type="project" value="InterPro"/>
</dbReference>
<dbReference type="CDD" id="cd00090">
    <property type="entry name" value="HTH_ARSR"/>
    <property type="match status" value="1"/>
</dbReference>
<accession>D1CJ17</accession>
<dbReference type="Proteomes" id="UP000000323">
    <property type="component" value="Chromosome 2"/>
</dbReference>
<evidence type="ECO:0000313" key="5">
    <source>
        <dbReference type="EMBL" id="ACZ43737.1"/>
    </source>
</evidence>
<dbReference type="AlphaFoldDB" id="D1CJ17"/>
<dbReference type="InterPro" id="IPR036388">
    <property type="entry name" value="WH-like_DNA-bd_sf"/>
</dbReference>
<dbReference type="NCBIfam" id="NF033788">
    <property type="entry name" value="HTH_metalloreg"/>
    <property type="match status" value="1"/>
</dbReference>
<dbReference type="OrthoDB" id="9799175at2"/>
<dbReference type="EMBL" id="CP001826">
    <property type="protein sequence ID" value="ACZ43737.1"/>
    <property type="molecule type" value="Genomic_DNA"/>
</dbReference>
<dbReference type="PANTHER" id="PTHR33154:SF33">
    <property type="entry name" value="TRANSCRIPTIONAL REPRESSOR SDPR"/>
    <property type="match status" value="1"/>
</dbReference>
<dbReference type="Pfam" id="PF12840">
    <property type="entry name" value="HTH_20"/>
    <property type="match status" value="1"/>
</dbReference>
<dbReference type="InterPro" id="IPR047796">
    <property type="entry name" value="SdpR-like_repress"/>
</dbReference>
<proteinExistence type="predicted"/>
<sequence>MPIDAVFKALADPTRREILRLLGQRDMTAGEIAAAFDRSPSTISEHLGVLRDAGLVVTERSGTSIVYSLNTAAHEELLAAVMRLLHIGEQVEESRDGSTP</sequence>